<accession>A0A103XQT9</accession>
<comment type="similarity">
    <text evidence="3">In the C-terminal section; belongs to the pectinesterase family.</text>
</comment>
<evidence type="ECO:0000256" key="9">
    <source>
        <dbReference type="ARBA" id="ARBA00023316"/>
    </source>
</evidence>
<reference evidence="16 17" key="1">
    <citation type="journal article" date="2016" name="Sci. Rep.">
        <title>The genome sequence of the outbreeding globe artichoke constructed de novo incorporating a phase-aware low-pass sequencing strategy of F1 progeny.</title>
        <authorList>
            <person name="Scaglione D."/>
            <person name="Reyes-Chin-Wo S."/>
            <person name="Acquadro A."/>
            <person name="Froenicke L."/>
            <person name="Portis E."/>
            <person name="Beitel C."/>
            <person name="Tirone M."/>
            <person name="Mauro R."/>
            <person name="Lo Monaco A."/>
            <person name="Mauromicale G."/>
            <person name="Faccioli P."/>
            <person name="Cattivelli L."/>
            <person name="Rieseberg L."/>
            <person name="Michelmore R."/>
            <person name="Lanteri S."/>
        </authorList>
    </citation>
    <scope>NUCLEOTIDE SEQUENCE [LARGE SCALE GENOMIC DNA]</scope>
    <source>
        <strain evidence="16">2C</strain>
    </source>
</reference>
<dbReference type="GO" id="GO:0045490">
    <property type="term" value="P:pectin catabolic process"/>
    <property type="evidence" value="ECO:0007669"/>
    <property type="project" value="UniProtKB-UniRule"/>
</dbReference>
<dbReference type="InterPro" id="IPR006501">
    <property type="entry name" value="Pectinesterase_inhib_dom"/>
</dbReference>
<evidence type="ECO:0000259" key="15">
    <source>
        <dbReference type="SMART" id="SM00856"/>
    </source>
</evidence>
<dbReference type="CDD" id="cd15798">
    <property type="entry name" value="PMEI-like_3"/>
    <property type="match status" value="1"/>
</dbReference>
<dbReference type="Gramene" id="KVH95129">
    <property type="protein sequence ID" value="KVH95129"/>
    <property type="gene ID" value="Ccrd_002844"/>
</dbReference>
<evidence type="ECO:0000256" key="5">
    <source>
        <dbReference type="ARBA" id="ARBA00022801"/>
    </source>
</evidence>
<dbReference type="Gene3D" id="1.20.140.40">
    <property type="entry name" value="Invertase/pectin methylesterase inhibitor family protein"/>
    <property type="match status" value="1"/>
</dbReference>
<dbReference type="FunFam" id="2.160.20.10:FF:000001">
    <property type="entry name" value="Pectinesterase"/>
    <property type="match status" value="1"/>
</dbReference>
<dbReference type="AlphaFoldDB" id="A0A103XQT9"/>
<keyword evidence="9" id="KW-0961">Cell wall biogenesis/degradation</keyword>
<keyword evidence="17" id="KW-1185">Reference proteome</keyword>
<comment type="pathway">
    <text evidence="1 13">Glycan metabolism; pectin degradation; 2-dehydro-3-deoxy-D-gluconate from pectin: step 1/5.</text>
</comment>
<dbReference type="GO" id="GO:0030599">
    <property type="term" value="F:pectinesterase activity"/>
    <property type="evidence" value="ECO:0007669"/>
    <property type="project" value="UniProtKB-UniRule"/>
</dbReference>
<comment type="function">
    <text evidence="11">Acts in the modification of cell walls via demethylesterification of cell wall pectin.</text>
</comment>
<evidence type="ECO:0000313" key="17">
    <source>
        <dbReference type="Proteomes" id="UP000243975"/>
    </source>
</evidence>
<name>A0A103XQT9_CYNCS</name>
<feature type="domain" description="Pectinesterase inhibitor" evidence="15">
    <location>
        <begin position="45"/>
        <end position="196"/>
    </location>
</feature>
<gene>
    <name evidence="16" type="ORF">Ccrd_002844</name>
</gene>
<dbReference type="PANTHER" id="PTHR31707">
    <property type="entry name" value="PECTINESTERASE"/>
    <property type="match status" value="1"/>
</dbReference>
<dbReference type="SMART" id="SM00856">
    <property type="entry name" value="PMEI"/>
    <property type="match status" value="1"/>
</dbReference>
<keyword evidence="5 13" id="KW-0378">Hydrolase</keyword>
<evidence type="ECO:0000256" key="11">
    <source>
        <dbReference type="ARBA" id="ARBA00057335"/>
    </source>
</evidence>
<dbReference type="InterPro" id="IPR000070">
    <property type="entry name" value="Pectinesterase_cat"/>
</dbReference>
<comment type="catalytic activity">
    <reaction evidence="10 13">
        <text>[(1-&gt;4)-alpha-D-galacturonosyl methyl ester](n) + n H2O = [(1-&gt;4)-alpha-D-galacturonosyl](n) + n methanol + n H(+)</text>
        <dbReference type="Rhea" id="RHEA:22380"/>
        <dbReference type="Rhea" id="RHEA-COMP:14570"/>
        <dbReference type="Rhea" id="RHEA-COMP:14573"/>
        <dbReference type="ChEBI" id="CHEBI:15377"/>
        <dbReference type="ChEBI" id="CHEBI:15378"/>
        <dbReference type="ChEBI" id="CHEBI:17790"/>
        <dbReference type="ChEBI" id="CHEBI:140522"/>
        <dbReference type="ChEBI" id="CHEBI:140523"/>
        <dbReference type="EC" id="3.1.1.11"/>
    </reaction>
</comment>
<dbReference type="EMBL" id="LEKV01004399">
    <property type="protein sequence ID" value="KVH95129.1"/>
    <property type="molecule type" value="Genomic_DNA"/>
</dbReference>
<feature type="active site" evidence="12">
    <location>
        <position position="396"/>
    </location>
</feature>
<dbReference type="InterPro" id="IPR033131">
    <property type="entry name" value="Pectinesterase_Asp_AS"/>
</dbReference>
<keyword evidence="14" id="KW-1133">Transmembrane helix</keyword>
<organism evidence="16 17">
    <name type="scientific">Cynara cardunculus var. scolymus</name>
    <name type="common">Globe artichoke</name>
    <name type="synonym">Cynara scolymus</name>
    <dbReference type="NCBI Taxonomy" id="59895"/>
    <lineage>
        <taxon>Eukaryota</taxon>
        <taxon>Viridiplantae</taxon>
        <taxon>Streptophyta</taxon>
        <taxon>Embryophyta</taxon>
        <taxon>Tracheophyta</taxon>
        <taxon>Spermatophyta</taxon>
        <taxon>Magnoliopsida</taxon>
        <taxon>eudicotyledons</taxon>
        <taxon>Gunneridae</taxon>
        <taxon>Pentapetalae</taxon>
        <taxon>asterids</taxon>
        <taxon>campanulids</taxon>
        <taxon>Asterales</taxon>
        <taxon>Asteraceae</taxon>
        <taxon>Carduoideae</taxon>
        <taxon>Cardueae</taxon>
        <taxon>Carduinae</taxon>
        <taxon>Cynara</taxon>
    </lineage>
</organism>
<dbReference type="SUPFAM" id="SSF101148">
    <property type="entry name" value="Plant invertase/pectin methylesterase inhibitor"/>
    <property type="match status" value="1"/>
</dbReference>
<dbReference type="InterPro" id="IPR012334">
    <property type="entry name" value="Pectin_lyas_fold"/>
</dbReference>
<evidence type="ECO:0000256" key="4">
    <source>
        <dbReference type="ARBA" id="ARBA00013229"/>
    </source>
</evidence>
<protein>
    <recommendedName>
        <fullName evidence="4 13">Pectinesterase</fullName>
        <ecNumber evidence="4 13">3.1.1.11</ecNumber>
    </recommendedName>
</protein>
<feature type="transmembrane region" description="Helical" evidence="14">
    <location>
        <begin position="12"/>
        <end position="33"/>
    </location>
</feature>
<evidence type="ECO:0000256" key="1">
    <source>
        <dbReference type="ARBA" id="ARBA00005184"/>
    </source>
</evidence>
<comment type="similarity">
    <text evidence="2">In the N-terminal section; belongs to the PMEI family.</text>
</comment>
<keyword evidence="7" id="KW-1015">Disulfide bond</keyword>
<dbReference type="GO" id="GO:0042545">
    <property type="term" value="P:cell wall modification"/>
    <property type="evidence" value="ECO:0007669"/>
    <property type="project" value="UniProtKB-UniRule"/>
</dbReference>
<dbReference type="EC" id="3.1.1.11" evidence="4 13"/>
<evidence type="ECO:0000256" key="12">
    <source>
        <dbReference type="PROSITE-ProRule" id="PRU10040"/>
    </source>
</evidence>
<evidence type="ECO:0000256" key="2">
    <source>
        <dbReference type="ARBA" id="ARBA00006027"/>
    </source>
</evidence>
<keyword evidence="14" id="KW-0472">Membrane</keyword>
<dbReference type="UniPathway" id="UPA00545">
    <property type="reaction ID" value="UER00823"/>
</dbReference>
<evidence type="ECO:0000256" key="8">
    <source>
        <dbReference type="ARBA" id="ARBA00023180"/>
    </source>
</evidence>
<dbReference type="OrthoDB" id="2019149at2759"/>
<keyword evidence="8" id="KW-0325">Glycoprotein</keyword>
<dbReference type="SUPFAM" id="SSF51126">
    <property type="entry name" value="Pectin lyase-like"/>
    <property type="match status" value="1"/>
</dbReference>
<dbReference type="Pfam" id="PF01095">
    <property type="entry name" value="Pectinesterase"/>
    <property type="match status" value="1"/>
</dbReference>
<evidence type="ECO:0000256" key="14">
    <source>
        <dbReference type="SAM" id="Phobius"/>
    </source>
</evidence>
<keyword evidence="6 13" id="KW-0063">Aspartyl esterase</keyword>
<evidence type="ECO:0000313" key="16">
    <source>
        <dbReference type="EMBL" id="KVH95129.1"/>
    </source>
</evidence>
<dbReference type="InterPro" id="IPR035513">
    <property type="entry name" value="Invertase/methylesterase_inhib"/>
</dbReference>
<comment type="caution">
    <text evidence="16">The sequence shown here is derived from an EMBL/GenBank/DDBJ whole genome shotgun (WGS) entry which is preliminary data.</text>
</comment>
<dbReference type="STRING" id="59895.A0A103XQT9"/>
<dbReference type="Proteomes" id="UP000243975">
    <property type="component" value="Unassembled WGS sequence"/>
</dbReference>
<proteinExistence type="inferred from homology"/>
<dbReference type="OMA" id="HGCHITG"/>
<dbReference type="PROSITE" id="PS00503">
    <property type="entry name" value="PECTINESTERASE_2"/>
    <property type="match status" value="1"/>
</dbReference>
<evidence type="ECO:0000256" key="7">
    <source>
        <dbReference type="ARBA" id="ARBA00023157"/>
    </source>
</evidence>
<evidence type="ECO:0000256" key="3">
    <source>
        <dbReference type="ARBA" id="ARBA00007786"/>
    </source>
</evidence>
<dbReference type="FunFam" id="1.20.140.40:FF:000001">
    <property type="entry name" value="Pectinesterase"/>
    <property type="match status" value="1"/>
</dbReference>
<keyword evidence="14" id="KW-0812">Transmembrane</keyword>
<dbReference type="InterPro" id="IPR011050">
    <property type="entry name" value="Pectin_lyase_fold/virulence"/>
</dbReference>
<evidence type="ECO:0000256" key="10">
    <source>
        <dbReference type="ARBA" id="ARBA00047928"/>
    </source>
</evidence>
<sequence>MDDGKRKFTMIGMAIVFLTAAVIAAVIGLQKYYGSDDDSHESISSTNKAVDSLCQHTDYKRSCHKSLAHANNTDDPKELVKVAFNSAITEVQSAIDGSSTLKEVAEDPRASKALDLCKELLNTSIDDLKRSFKKLENFDLARMEEYVGDLKSWLTGSLTYQETCREGFKNTTDETGQKMKKLLKLGGRLTSNVLAMVNSIIETLGEVQFTGVSRRLLDKGLNDEHGWWVSSERRLLLAADPKTLRPNAVVAQDGSGTFKTIMDAVRAAPKKGTRPFVILIKQGIYKEHVDIPRRVNNVVLIGEGPTITRITGNKNYVDGVATYRTATVAVSGDGFMAKDIGFENTAGPQKHQAVALRVSSDLAILHNCAMEGYQDTLYAHSYRQFYRQCKITGTIDFIFGNGAAVFQDCKMIVRKPLANQACMVTAQGRKDHNSKGALILQGCNITADKEYMATKPMPSSYLGRPWKAYSQTIIMQSFIDRNIAPEGWAPWVGTFGLDTCYYSEFNNRGPGADTRRRVTWKGIKMMSLKEADSYTPAKYIQGDIWIKGTGVPYDPGMMSL</sequence>
<dbReference type="NCBIfam" id="TIGR01614">
    <property type="entry name" value="PME_inhib"/>
    <property type="match status" value="1"/>
</dbReference>
<dbReference type="Gene3D" id="2.160.20.10">
    <property type="entry name" value="Single-stranded right-handed beta-helix, Pectin lyase-like"/>
    <property type="match status" value="1"/>
</dbReference>
<evidence type="ECO:0000256" key="6">
    <source>
        <dbReference type="ARBA" id="ARBA00023085"/>
    </source>
</evidence>
<evidence type="ECO:0000256" key="13">
    <source>
        <dbReference type="RuleBase" id="RU000589"/>
    </source>
</evidence>
<dbReference type="Pfam" id="PF04043">
    <property type="entry name" value="PMEI"/>
    <property type="match status" value="1"/>
</dbReference>
<dbReference type="GO" id="GO:0004857">
    <property type="term" value="F:enzyme inhibitor activity"/>
    <property type="evidence" value="ECO:0007669"/>
    <property type="project" value="InterPro"/>
</dbReference>